<proteinExistence type="predicted"/>
<keyword evidence="2" id="KW-1185">Reference proteome</keyword>
<evidence type="ECO:0000313" key="2">
    <source>
        <dbReference type="Proteomes" id="UP000494165"/>
    </source>
</evidence>
<sequence length="78" mass="8834">MSGALSIKANRLVCAPHYFSLSSALVLDWQENAVSVKHDSSTQFNPPFTQKINFRIAGAKWSHPREKIEYSQRERGLS</sequence>
<dbReference type="AlphaFoldDB" id="A0A8S1CHY0"/>
<dbReference type="Proteomes" id="UP000494165">
    <property type="component" value="Unassembled WGS sequence"/>
</dbReference>
<gene>
    <name evidence="1" type="ORF">CLODIP_2_CD04101</name>
</gene>
<name>A0A8S1CHY0_9INSE</name>
<dbReference type="EMBL" id="CADEPI010000034">
    <property type="protein sequence ID" value="CAB3367890.1"/>
    <property type="molecule type" value="Genomic_DNA"/>
</dbReference>
<protein>
    <submittedName>
        <fullName evidence="1">Uncharacterized protein</fullName>
    </submittedName>
</protein>
<organism evidence="1 2">
    <name type="scientific">Cloeon dipterum</name>
    <dbReference type="NCBI Taxonomy" id="197152"/>
    <lineage>
        <taxon>Eukaryota</taxon>
        <taxon>Metazoa</taxon>
        <taxon>Ecdysozoa</taxon>
        <taxon>Arthropoda</taxon>
        <taxon>Hexapoda</taxon>
        <taxon>Insecta</taxon>
        <taxon>Pterygota</taxon>
        <taxon>Palaeoptera</taxon>
        <taxon>Ephemeroptera</taxon>
        <taxon>Pisciforma</taxon>
        <taxon>Baetidae</taxon>
        <taxon>Cloeon</taxon>
    </lineage>
</organism>
<reference evidence="1 2" key="1">
    <citation type="submission" date="2020-04" db="EMBL/GenBank/DDBJ databases">
        <authorList>
            <person name="Alioto T."/>
            <person name="Alioto T."/>
            <person name="Gomez Garrido J."/>
        </authorList>
    </citation>
    <scope>NUCLEOTIDE SEQUENCE [LARGE SCALE GENOMIC DNA]</scope>
</reference>
<comment type="caution">
    <text evidence="1">The sequence shown here is derived from an EMBL/GenBank/DDBJ whole genome shotgun (WGS) entry which is preliminary data.</text>
</comment>
<accession>A0A8S1CHY0</accession>
<evidence type="ECO:0000313" key="1">
    <source>
        <dbReference type="EMBL" id="CAB3367890.1"/>
    </source>
</evidence>